<dbReference type="STRING" id="1505087.AYJ54_39100"/>
<dbReference type="InterPro" id="IPR007329">
    <property type="entry name" value="FMN-bd"/>
</dbReference>
<dbReference type="SMART" id="SM00900">
    <property type="entry name" value="FMN_bind"/>
    <property type="match status" value="1"/>
</dbReference>
<feature type="signal peptide" evidence="1">
    <location>
        <begin position="1"/>
        <end position="20"/>
    </location>
</feature>
<feature type="chain" id="PRO_5008055569" evidence="1">
    <location>
        <begin position="21"/>
        <end position="146"/>
    </location>
</feature>
<gene>
    <name evidence="3" type="ORF">AYJ54_39100</name>
</gene>
<organism evidence="3 4">
    <name type="scientific">Bradyrhizobium centrolobii</name>
    <dbReference type="NCBI Taxonomy" id="1505087"/>
    <lineage>
        <taxon>Bacteria</taxon>
        <taxon>Pseudomonadati</taxon>
        <taxon>Pseudomonadota</taxon>
        <taxon>Alphaproteobacteria</taxon>
        <taxon>Hyphomicrobiales</taxon>
        <taxon>Nitrobacteraceae</taxon>
        <taxon>Bradyrhizobium</taxon>
    </lineage>
</organism>
<dbReference type="OrthoDB" id="9778782at2"/>
<dbReference type="GO" id="GO:0016020">
    <property type="term" value="C:membrane"/>
    <property type="evidence" value="ECO:0007669"/>
    <property type="project" value="InterPro"/>
</dbReference>
<evidence type="ECO:0000313" key="4">
    <source>
        <dbReference type="Proteomes" id="UP000076959"/>
    </source>
</evidence>
<evidence type="ECO:0000256" key="1">
    <source>
        <dbReference type="SAM" id="SignalP"/>
    </source>
</evidence>
<comment type="caution">
    <text evidence="3">The sequence shown here is derived from an EMBL/GenBank/DDBJ whole genome shotgun (WGS) entry which is preliminary data.</text>
</comment>
<accession>A0A176Z5C9</accession>
<keyword evidence="4" id="KW-1185">Reference proteome</keyword>
<evidence type="ECO:0000259" key="2">
    <source>
        <dbReference type="SMART" id="SM00900"/>
    </source>
</evidence>
<dbReference type="RefSeq" id="WP_063696324.1">
    <property type="nucleotide sequence ID" value="NZ_LUUB01000019.1"/>
</dbReference>
<dbReference type="AlphaFoldDB" id="A0A176Z5C9"/>
<sequence length="146" mass="15932">MKASHWVWLPVAAISTSAYATTYFSVEQAQRAIFPGASFTSTGKPNIWRTSNGGYFVVERVVGKHEYITVAIGVNPNGTVKQIEIMDYRESYGYEVRDASWRAQFVGKSASSPLELGADIKNISGATLSSKHITDGVKRVLQGLKG</sequence>
<dbReference type="GO" id="GO:0010181">
    <property type="term" value="F:FMN binding"/>
    <property type="evidence" value="ECO:0007669"/>
    <property type="project" value="InterPro"/>
</dbReference>
<name>A0A176Z5C9_9BRAD</name>
<dbReference type="EMBL" id="LUUB01000019">
    <property type="protein sequence ID" value="OAF15878.1"/>
    <property type="molecule type" value="Genomic_DNA"/>
</dbReference>
<proteinExistence type="predicted"/>
<dbReference type="Proteomes" id="UP000076959">
    <property type="component" value="Unassembled WGS sequence"/>
</dbReference>
<reference evidence="3 4" key="1">
    <citation type="submission" date="2016-03" db="EMBL/GenBank/DDBJ databases">
        <title>Draft Genome Sequence of the Strain BR 10245 (Bradyrhizobium sp.) isolated from nodules of Centrolobium paraense.</title>
        <authorList>
            <person name="Simoes-Araujo J.L.Sr."/>
            <person name="Barauna A.C."/>
            <person name="Silva K."/>
            <person name="Zilli J.E."/>
        </authorList>
    </citation>
    <scope>NUCLEOTIDE SEQUENCE [LARGE SCALE GENOMIC DNA]</scope>
    <source>
        <strain evidence="3 4">BR 10245</strain>
    </source>
</reference>
<dbReference type="Pfam" id="PF04205">
    <property type="entry name" value="FMN_bind"/>
    <property type="match status" value="1"/>
</dbReference>
<feature type="domain" description="FMN-binding" evidence="2">
    <location>
        <begin position="63"/>
        <end position="144"/>
    </location>
</feature>
<keyword evidence="1" id="KW-0732">Signal</keyword>
<evidence type="ECO:0000313" key="3">
    <source>
        <dbReference type="EMBL" id="OAF15878.1"/>
    </source>
</evidence>
<protein>
    <submittedName>
        <fullName evidence="3">FMN-binding protein</fullName>
    </submittedName>
</protein>